<proteinExistence type="predicted"/>
<evidence type="ECO:0000313" key="2">
    <source>
        <dbReference type="EMBL" id="QCT95032.1"/>
    </source>
</evidence>
<dbReference type="InterPro" id="IPR004919">
    <property type="entry name" value="GmrSD_N"/>
</dbReference>
<sequence length="753" mass="90601">MKENKTYSFWELLKEVGIKIPIIQRDYAQGREDKKSKKIRENFLDTLYENVINENKSIHLDFVYGIIDRGYLIPLDGQQRLTTLFLLHYYLALKEQRLKDNKEIFQKFTYETRLSSRDFCNLLVNSDIKLDENKKISEIIKSQTWYFSEWDNDPTIKSMIIMLDAIEEKFKNLNLFDKLISTEKPPITFSFLNLKKFKLTDELYVKMNARGKPLNDFENFKAYFEKFVNDIDNKSNLDNKWYDIFWNLAKNEENPAQKADEKFLNFFKNITVFYCDECKKDKIKLENIDILKFKYTNKILEEISKVLDGLENYQDDIIYNLREYKDFEINIFQDFLNNSVTYTKRLRFYALMKFFIKYGNIKSNENLFKQWMRVSLNIINNTIYNAQSDFYKTKEILDKLVELLDQNFYKNLSTSGISDTKQFKEEKLKAKLILNNSKYEDEFIIAEKNWYLDGEIGFLIEYAGGENNFNLNKYIEYRDKFIKLWNFAKKDKLNQILIHRALLTIDNNNKSYLQYTLRNNNKATFCTFGKDLREKNENWRKVLGKESFKKLLNNINTNDIQDSLKKLIDNFKFDCNDWRSFFINPNKNWSIIKWANHYQIVFYESKDNIIYLNQGDTSVTSWSWRNGINYLFIYYAIEKLGGIKDKANRIESWRLETKNTWNNIDVIYVDISIYTYLPGLIFEKDKEPLVDVYQNEEGKIDILINKNFLKMNTQNYESLKGNEDWVYYKKNFEICEWDEIVKEVTGIFEEMKV</sequence>
<organism evidence="2 3">
    <name type="scientific">Caminibacter mediatlanticus TB-2</name>
    <dbReference type="NCBI Taxonomy" id="391592"/>
    <lineage>
        <taxon>Bacteria</taxon>
        <taxon>Pseudomonadati</taxon>
        <taxon>Campylobacterota</taxon>
        <taxon>Epsilonproteobacteria</taxon>
        <taxon>Nautiliales</taxon>
        <taxon>Nautiliaceae</taxon>
        <taxon>Caminibacter</taxon>
    </lineage>
</organism>
<accession>A0ABX5VC09</accession>
<dbReference type="RefSeq" id="WP_138323687.1">
    <property type="nucleotide sequence ID" value="NZ_CP040463.1"/>
</dbReference>
<dbReference type="Pfam" id="PF03235">
    <property type="entry name" value="GmrSD_N"/>
    <property type="match status" value="1"/>
</dbReference>
<gene>
    <name evidence="2" type="ORF">FE773_07460</name>
</gene>
<dbReference type="Proteomes" id="UP000306825">
    <property type="component" value="Chromosome"/>
</dbReference>
<name>A0ABX5VC09_9BACT</name>
<reference evidence="2 3" key="1">
    <citation type="submission" date="2019-05" db="EMBL/GenBank/DDBJ databases">
        <title>A comparative analysis of the Nautiliaceae.</title>
        <authorList>
            <person name="Grosche A."/>
            <person name="Smedile F."/>
            <person name="Vetriani C."/>
        </authorList>
    </citation>
    <scope>NUCLEOTIDE SEQUENCE [LARGE SCALE GENOMIC DNA]</scope>
    <source>
        <strain evidence="2 3">TB-2</strain>
    </source>
</reference>
<dbReference type="EMBL" id="CP040463">
    <property type="protein sequence ID" value="QCT95032.1"/>
    <property type="molecule type" value="Genomic_DNA"/>
</dbReference>
<evidence type="ECO:0000313" key="3">
    <source>
        <dbReference type="Proteomes" id="UP000306825"/>
    </source>
</evidence>
<feature type="domain" description="GmrSD restriction endonucleases N-terminal" evidence="1">
    <location>
        <begin position="11"/>
        <end position="224"/>
    </location>
</feature>
<evidence type="ECO:0000259" key="1">
    <source>
        <dbReference type="Pfam" id="PF03235"/>
    </source>
</evidence>
<protein>
    <submittedName>
        <fullName evidence="2">DUF262 domain-containing protein</fullName>
    </submittedName>
</protein>
<keyword evidence="3" id="KW-1185">Reference proteome</keyword>